<evidence type="ECO:0000256" key="1">
    <source>
        <dbReference type="SAM" id="MobiDB-lite"/>
    </source>
</evidence>
<evidence type="ECO:0000313" key="3">
    <source>
        <dbReference type="Proteomes" id="UP000887578"/>
    </source>
</evidence>
<dbReference type="WBParaSite" id="PDA_v2.g22017.t1">
    <property type="protein sequence ID" value="PDA_v2.g22017.t1"/>
    <property type="gene ID" value="PDA_v2.g22017"/>
</dbReference>
<proteinExistence type="predicted"/>
<name>A0A914Q4D2_9BILA</name>
<reference evidence="4" key="1">
    <citation type="submission" date="2022-11" db="UniProtKB">
        <authorList>
            <consortium name="WormBaseParasite"/>
        </authorList>
    </citation>
    <scope>IDENTIFICATION</scope>
</reference>
<feature type="transmembrane region" description="Helical" evidence="2">
    <location>
        <begin position="86"/>
        <end position="110"/>
    </location>
</feature>
<feature type="compositionally biased region" description="Polar residues" evidence="1">
    <location>
        <begin position="216"/>
        <end position="231"/>
    </location>
</feature>
<keyword evidence="2" id="KW-0472">Membrane</keyword>
<organism evidence="3 4">
    <name type="scientific">Panagrolaimus davidi</name>
    <dbReference type="NCBI Taxonomy" id="227884"/>
    <lineage>
        <taxon>Eukaryota</taxon>
        <taxon>Metazoa</taxon>
        <taxon>Ecdysozoa</taxon>
        <taxon>Nematoda</taxon>
        <taxon>Chromadorea</taxon>
        <taxon>Rhabditida</taxon>
        <taxon>Tylenchina</taxon>
        <taxon>Panagrolaimomorpha</taxon>
        <taxon>Panagrolaimoidea</taxon>
        <taxon>Panagrolaimidae</taxon>
        <taxon>Panagrolaimus</taxon>
    </lineage>
</organism>
<accession>A0A914Q4D2</accession>
<sequence>MDKYPAFTRYGKATFLFFGEYRDFGGVIGFWFSKKEPAYNSKGLEHDIQRHLYFLDPHFFENAQVAQLKPRYESASLFSFDSKCPYPGLLIGFAIIDFLLLLILLGLIIAKRHGLKKMKLQLQKNQRRGIAKPSTFYGKTTAATTAVATTTVQPSTITTDGKGGGTIAPTNLNTQFTTTATKSGETTETKTTNVKTNGTNTATINTVTKQQTTTQISAESATPIQPTKTGK</sequence>
<feature type="region of interest" description="Disordered" evidence="1">
    <location>
        <begin position="210"/>
        <end position="231"/>
    </location>
</feature>
<keyword evidence="3" id="KW-1185">Reference proteome</keyword>
<keyword evidence="2" id="KW-1133">Transmembrane helix</keyword>
<protein>
    <submittedName>
        <fullName evidence="4">Uncharacterized protein</fullName>
    </submittedName>
</protein>
<evidence type="ECO:0000256" key="2">
    <source>
        <dbReference type="SAM" id="Phobius"/>
    </source>
</evidence>
<dbReference type="AlphaFoldDB" id="A0A914Q4D2"/>
<keyword evidence="2" id="KW-0812">Transmembrane</keyword>
<dbReference type="Proteomes" id="UP000887578">
    <property type="component" value="Unplaced"/>
</dbReference>
<evidence type="ECO:0000313" key="4">
    <source>
        <dbReference type="WBParaSite" id="PDA_v2.g22017.t1"/>
    </source>
</evidence>